<evidence type="ECO:0000256" key="1">
    <source>
        <dbReference type="SAM" id="SignalP"/>
    </source>
</evidence>
<dbReference type="Gene3D" id="2.40.10.10">
    <property type="entry name" value="Trypsin-like serine proteases"/>
    <property type="match status" value="1"/>
</dbReference>
<dbReference type="Proteomes" id="UP000694415">
    <property type="component" value="Unplaced"/>
</dbReference>
<dbReference type="GO" id="GO:0006508">
    <property type="term" value="P:proteolysis"/>
    <property type="evidence" value="ECO:0007669"/>
    <property type="project" value="InterPro"/>
</dbReference>
<dbReference type="InterPro" id="IPR043504">
    <property type="entry name" value="Peptidase_S1_PA_chymotrypsin"/>
</dbReference>
<proteinExistence type="predicted"/>
<dbReference type="GeneTree" id="ENSGT00920000150764"/>
<keyword evidence="1" id="KW-0732">Signal</keyword>
<sequence>MPVVHYFCQFLGLLIHCFGLSNTQKQWLSSSATKTDTLPTFNNIPWLVSIDETCQGIILNHWWILSTVNCLTKLKYLTSDISKVINKEGILRGDKICLHPRINPRDGKYTVKELIGVIRLQFPIRDKEISVSQSYNIFRKTCFNCLYKQCRVYQYQKYSMFENNIKKLSVKFLDISFCHHQHNHTLKSNKLCIWIHQKEDCLV</sequence>
<evidence type="ECO:0000313" key="3">
    <source>
        <dbReference type="Ensembl" id="ENSMSIP00000008311.1"/>
    </source>
</evidence>
<accession>A0A8C6GNI1</accession>
<protein>
    <recommendedName>
        <fullName evidence="2">Peptidase S1 domain-containing protein</fullName>
    </recommendedName>
</protein>
<dbReference type="Pfam" id="PF00089">
    <property type="entry name" value="Trypsin"/>
    <property type="match status" value="1"/>
</dbReference>
<evidence type="ECO:0000259" key="2">
    <source>
        <dbReference type="Pfam" id="PF00089"/>
    </source>
</evidence>
<feature type="signal peptide" evidence="1">
    <location>
        <begin position="1"/>
        <end position="23"/>
    </location>
</feature>
<reference evidence="3" key="1">
    <citation type="submission" date="2025-08" db="UniProtKB">
        <authorList>
            <consortium name="Ensembl"/>
        </authorList>
    </citation>
    <scope>IDENTIFICATION</scope>
</reference>
<feature type="chain" id="PRO_5034616137" description="Peptidase S1 domain-containing protein" evidence="1">
    <location>
        <begin position="24"/>
        <end position="203"/>
    </location>
</feature>
<name>A0A8C6GNI1_MUSSI</name>
<organism evidence="3 4">
    <name type="scientific">Mus spicilegus</name>
    <name type="common">Mound-building mouse</name>
    <dbReference type="NCBI Taxonomy" id="10103"/>
    <lineage>
        <taxon>Eukaryota</taxon>
        <taxon>Metazoa</taxon>
        <taxon>Chordata</taxon>
        <taxon>Craniata</taxon>
        <taxon>Vertebrata</taxon>
        <taxon>Euteleostomi</taxon>
        <taxon>Mammalia</taxon>
        <taxon>Eutheria</taxon>
        <taxon>Euarchontoglires</taxon>
        <taxon>Glires</taxon>
        <taxon>Rodentia</taxon>
        <taxon>Myomorpha</taxon>
        <taxon>Muroidea</taxon>
        <taxon>Muridae</taxon>
        <taxon>Murinae</taxon>
        <taxon>Mus</taxon>
        <taxon>Mus</taxon>
    </lineage>
</organism>
<dbReference type="AlphaFoldDB" id="A0A8C6GNI1"/>
<dbReference type="InterPro" id="IPR009003">
    <property type="entry name" value="Peptidase_S1_PA"/>
</dbReference>
<feature type="domain" description="Peptidase S1" evidence="2">
    <location>
        <begin position="42"/>
        <end position="195"/>
    </location>
</feature>
<dbReference type="SUPFAM" id="SSF50494">
    <property type="entry name" value="Trypsin-like serine proteases"/>
    <property type="match status" value="1"/>
</dbReference>
<dbReference type="Ensembl" id="ENSMSIT00000010557.1">
    <property type="protein sequence ID" value="ENSMSIP00000008311.1"/>
    <property type="gene ID" value="ENSMSIG00000007373.1"/>
</dbReference>
<keyword evidence="4" id="KW-1185">Reference proteome</keyword>
<reference evidence="3" key="2">
    <citation type="submission" date="2025-09" db="UniProtKB">
        <authorList>
            <consortium name="Ensembl"/>
        </authorList>
    </citation>
    <scope>IDENTIFICATION</scope>
</reference>
<dbReference type="InterPro" id="IPR001254">
    <property type="entry name" value="Trypsin_dom"/>
</dbReference>
<evidence type="ECO:0000313" key="4">
    <source>
        <dbReference type="Proteomes" id="UP000694415"/>
    </source>
</evidence>
<dbReference type="GO" id="GO:0004252">
    <property type="term" value="F:serine-type endopeptidase activity"/>
    <property type="evidence" value="ECO:0007669"/>
    <property type="project" value="InterPro"/>
</dbReference>